<feature type="active site" description="Charge relay system" evidence="2">
    <location>
        <position position="192"/>
    </location>
</feature>
<dbReference type="SUPFAM" id="SSF53474">
    <property type="entry name" value="alpha/beta-Hydrolases"/>
    <property type="match status" value="1"/>
</dbReference>
<evidence type="ECO:0000259" key="4">
    <source>
        <dbReference type="Pfam" id="PF12146"/>
    </source>
</evidence>
<evidence type="ECO:0000256" key="2">
    <source>
        <dbReference type="PIRSR" id="PIRSR005211-1"/>
    </source>
</evidence>
<dbReference type="Proteomes" id="UP001190700">
    <property type="component" value="Unassembled WGS sequence"/>
</dbReference>
<dbReference type="PANTHER" id="PTHR10794:SF93">
    <property type="entry name" value="SERINE AMINOPEPTIDASE S33 DOMAIN-CONTAINING PROTEIN"/>
    <property type="match status" value="1"/>
</dbReference>
<feature type="domain" description="Serine aminopeptidase S33" evidence="4">
    <location>
        <begin position="114"/>
        <end position="360"/>
    </location>
</feature>
<keyword evidence="3" id="KW-0812">Transmembrane</keyword>
<dbReference type="InterPro" id="IPR022742">
    <property type="entry name" value="Hydrolase_4"/>
</dbReference>
<dbReference type="PIRSF" id="PIRSF005211">
    <property type="entry name" value="Ab_hydro_YheT"/>
    <property type="match status" value="1"/>
</dbReference>
<evidence type="ECO:0000256" key="3">
    <source>
        <dbReference type="SAM" id="Phobius"/>
    </source>
</evidence>
<feature type="active site" description="Charge relay system" evidence="2">
    <location>
        <position position="355"/>
    </location>
</feature>
<evidence type="ECO:0000313" key="6">
    <source>
        <dbReference type="Proteomes" id="UP001190700"/>
    </source>
</evidence>
<dbReference type="Pfam" id="PF12146">
    <property type="entry name" value="Hydrolase_4"/>
    <property type="match status" value="1"/>
</dbReference>
<evidence type="ECO:0000313" key="5">
    <source>
        <dbReference type="EMBL" id="KAK3275563.1"/>
    </source>
</evidence>
<dbReference type="EMBL" id="LGRX02007153">
    <property type="protein sequence ID" value="KAK3275563.1"/>
    <property type="molecule type" value="Genomic_DNA"/>
</dbReference>
<name>A0AAE0GCL2_9CHLO</name>
<proteinExistence type="inferred from homology"/>
<dbReference type="InterPro" id="IPR029058">
    <property type="entry name" value="AB_hydrolase_fold"/>
</dbReference>
<evidence type="ECO:0000256" key="1">
    <source>
        <dbReference type="ARBA" id="ARBA00010884"/>
    </source>
</evidence>
<dbReference type="Gene3D" id="3.40.50.1820">
    <property type="entry name" value="alpha/beta hydrolase"/>
    <property type="match status" value="1"/>
</dbReference>
<organism evidence="5 6">
    <name type="scientific">Cymbomonas tetramitiformis</name>
    <dbReference type="NCBI Taxonomy" id="36881"/>
    <lineage>
        <taxon>Eukaryota</taxon>
        <taxon>Viridiplantae</taxon>
        <taxon>Chlorophyta</taxon>
        <taxon>Pyramimonadophyceae</taxon>
        <taxon>Pyramimonadales</taxon>
        <taxon>Pyramimonadaceae</taxon>
        <taxon>Cymbomonas</taxon>
    </lineage>
</organism>
<dbReference type="AlphaFoldDB" id="A0AAE0GCL2"/>
<dbReference type="GO" id="GO:0047372">
    <property type="term" value="F:monoacylglycerol lipase activity"/>
    <property type="evidence" value="ECO:0007669"/>
    <property type="project" value="TreeGrafter"/>
</dbReference>
<comment type="similarity">
    <text evidence="1">Belongs to the AB hydrolase superfamily. AB hydrolase 4 family.</text>
</comment>
<keyword evidence="3" id="KW-0472">Membrane</keyword>
<reference evidence="5 6" key="1">
    <citation type="journal article" date="2015" name="Genome Biol. Evol.">
        <title>Comparative Genomics of a Bacterivorous Green Alga Reveals Evolutionary Causalities and Consequences of Phago-Mixotrophic Mode of Nutrition.</title>
        <authorList>
            <person name="Burns J.A."/>
            <person name="Paasch A."/>
            <person name="Narechania A."/>
            <person name="Kim E."/>
        </authorList>
    </citation>
    <scope>NUCLEOTIDE SEQUENCE [LARGE SCALE GENOMIC DNA]</scope>
    <source>
        <strain evidence="5 6">PLY_AMNH</strain>
    </source>
</reference>
<dbReference type="PANTHER" id="PTHR10794">
    <property type="entry name" value="ABHYDROLASE DOMAIN-CONTAINING PROTEIN"/>
    <property type="match status" value="1"/>
</dbReference>
<keyword evidence="6" id="KW-1185">Reference proteome</keyword>
<sequence length="395" mass="44452">MSAFPNFLLPLGIAAGTALYYFAFVVRQPKVRMSSSRFTQQVFSKMPSLKSAFRPPIFAFNGHLQIILMQIMQRLDSRKDIQFAREHVPLKDGGEVALDWAIPPDIFRIPHHAPVVIILHTITGDSVDCVQAIRSAHKAGMHAVVFLRRGHLGIPRPTPQYNLLGSTADMRVMVDRVHRKHPMSKLLGIGISAGTGCLVRYLGEENLSNRYPFVAGACVCPGYDTRLGLAFARMKHGLFGFYDWYILKVVKRVFLQQLQSEDLARMPKGTKECLEARSLGELQENGYMLEGFDSVEEYVDNTNPVGVASHIKTPMLALNAKDDPVCVHQNVEDNVHLFDGSDHHRMLVLTERGSHCCYFEGMFVPKEMPWCWPVVFEYFEAVLESAHMLDDTGSS</sequence>
<dbReference type="InterPro" id="IPR012020">
    <property type="entry name" value="ABHD4"/>
</dbReference>
<dbReference type="InterPro" id="IPR050960">
    <property type="entry name" value="AB_hydrolase_4_sf"/>
</dbReference>
<accession>A0AAE0GCL2</accession>
<feature type="transmembrane region" description="Helical" evidence="3">
    <location>
        <begin position="6"/>
        <end position="26"/>
    </location>
</feature>
<comment type="caution">
    <text evidence="5">The sequence shown here is derived from an EMBL/GenBank/DDBJ whole genome shotgun (WGS) entry which is preliminary data.</text>
</comment>
<dbReference type="GO" id="GO:0034338">
    <property type="term" value="F:short-chain carboxylesterase activity"/>
    <property type="evidence" value="ECO:0007669"/>
    <property type="project" value="TreeGrafter"/>
</dbReference>
<keyword evidence="3" id="KW-1133">Transmembrane helix</keyword>
<feature type="active site" description="Charge relay system" evidence="2">
    <location>
        <position position="323"/>
    </location>
</feature>
<protein>
    <recommendedName>
        <fullName evidence="4">Serine aminopeptidase S33 domain-containing protein</fullName>
    </recommendedName>
</protein>
<gene>
    <name evidence="5" type="ORF">CYMTET_16314</name>
</gene>